<proteinExistence type="predicted"/>
<dbReference type="RefSeq" id="XP_075107127.1">
    <property type="nucleotide sequence ID" value="XM_075251026.1"/>
</dbReference>
<reference evidence="1" key="1">
    <citation type="journal article" date="2014" name="Nat. Commun.">
        <title>The tobacco genome sequence and its comparison with those of tomato and potato.</title>
        <authorList>
            <person name="Sierro N."/>
            <person name="Battey J.N."/>
            <person name="Ouadi S."/>
            <person name="Bakaher N."/>
            <person name="Bovet L."/>
            <person name="Willig A."/>
            <person name="Goepfert S."/>
            <person name="Peitsch M.C."/>
            <person name="Ivanov N.V."/>
        </authorList>
    </citation>
    <scope>NUCLEOTIDE SEQUENCE [LARGE SCALE GENOMIC DNA]</scope>
</reference>
<organism evidence="1 2">
    <name type="scientific">Nicotiana tabacum</name>
    <name type="common">Common tobacco</name>
    <dbReference type="NCBI Taxonomy" id="4097"/>
    <lineage>
        <taxon>Eukaryota</taxon>
        <taxon>Viridiplantae</taxon>
        <taxon>Streptophyta</taxon>
        <taxon>Embryophyta</taxon>
        <taxon>Tracheophyta</taxon>
        <taxon>Spermatophyta</taxon>
        <taxon>Magnoliopsida</taxon>
        <taxon>eudicotyledons</taxon>
        <taxon>Gunneridae</taxon>
        <taxon>Pentapetalae</taxon>
        <taxon>asterids</taxon>
        <taxon>lamiids</taxon>
        <taxon>Solanales</taxon>
        <taxon>Solanaceae</taxon>
        <taxon>Nicotianoideae</taxon>
        <taxon>Nicotianeae</taxon>
        <taxon>Nicotiana</taxon>
    </lineage>
</organism>
<name>A0AC58UCB0_TOBAC</name>
<accession>A0AC58UCB0</accession>
<keyword evidence="1" id="KW-1185">Reference proteome</keyword>
<protein>
    <submittedName>
        <fullName evidence="2">Uncharacterized protein LOC142180100</fullName>
    </submittedName>
</protein>
<dbReference type="Proteomes" id="UP000790787">
    <property type="component" value="Chromosome 4"/>
</dbReference>
<gene>
    <name evidence="2" type="primary">LOC142180100</name>
</gene>
<evidence type="ECO:0000313" key="1">
    <source>
        <dbReference type="Proteomes" id="UP000790787"/>
    </source>
</evidence>
<reference evidence="2" key="2">
    <citation type="submission" date="2025-08" db="UniProtKB">
        <authorList>
            <consortium name="RefSeq"/>
        </authorList>
    </citation>
    <scope>IDENTIFICATION</scope>
    <source>
        <tissue evidence="2">Leaf</tissue>
    </source>
</reference>
<sequence length="103" mass="12056">MKIEDLKVFLNNSFKKKDLRRLHYFLELEVLYRDDGVIISQRKFTLDLLKDSPVSWKSKKHDIISLSSAEAEYRALRKCTEFATPKLRFIKGSFELSPAKCGD</sequence>
<evidence type="ECO:0000313" key="2">
    <source>
        <dbReference type="RefSeq" id="XP_075107127.1"/>
    </source>
</evidence>